<keyword evidence="6" id="KW-0325">Glycoprotein</keyword>
<keyword evidence="5 7" id="KW-0472">Membrane</keyword>
<reference evidence="8" key="1">
    <citation type="submission" date="2021-01" db="EMBL/GenBank/DDBJ databases">
        <authorList>
            <consortium name="Genoscope - CEA"/>
            <person name="William W."/>
        </authorList>
    </citation>
    <scope>NUCLEOTIDE SEQUENCE</scope>
</reference>
<feature type="transmembrane region" description="Helical" evidence="7">
    <location>
        <begin position="1030"/>
        <end position="1053"/>
    </location>
</feature>
<dbReference type="PANTHER" id="PTHR11923">
    <property type="entry name" value="SCAVENGER RECEPTOR CLASS B TYPE-1 SR-B1"/>
    <property type="match status" value="1"/>
</dbReference>
<feature type="transmembrane region" description="Helical" evidence="7">
    <location>
        <begin position="32"/>
        <end position="55"/>
    </location>
</feature>
<dbReference type="GO" id="GO:0016020">
    <property type="term" value="C:membrane"/>
    <property type="evidence" value="ECO:0007669"/>
    <property type="project" value="UniProtKB-SubCell"/>
</dbReference>
<protein>
    <submittedName>
        <fullName evidence="8">Uncharacterized protein</fullName>
    </submittedName>
</protein>
<evidence type="ECO:0000256" key="1">
    <source>
        <dbReference type="ARBA" id="ARBA00004370"/>
    </source>
</evidence>
<evidence type="ECO:0000313" key="8">
    <source>
        <dbReference type="EMBL" id="CAD8206286.1"/>
    </source>
</evidence>
<organism evidence="8 9">
    <name type="scientific">Paramecium pentaurelia</name>
    <dbReference type="NCBI Taxonomy" id="43138"/>
    <lineage>
        <taxon>Eukaryota</taxon>
        <taxon>Sar</taxon>
        <taxon>Alveolata</taxon>
        <taxon>Ciliophora</taxon>
        <taxon>Intramacronucleata</taxon>
        <taxon>Oligohymenophorea</taxon>
        <taxon>Peniculida</taxon>
        <taxon>Parameciidae</taxon>
        <taxon>Paramecium</taxon>
    </lineage>
</organism>
<gene>
    <name evidence="8" type="ORF">PPENT_87.1.T1430123</name>
</gene>
<name>A0A8S1XXZ9_9CILI</name>
<evidence type="ECO:0000256" key="5">
    <source>
        <dbReference type="ARBA" id="ARBA00023136"/>
    </source>
</evidence>
<keyword evidence="4 7" id="KW-1133">Transmembrane helix</keyword>
<sequence length="1067" mass="123527">MNDNFIDEENEGNIQDDRKKHYNQLLSTCQKVSIGCLSISGLAIFILSFFIPSIVENVINGKVPDQVILTESNSGLWAKLPGDSQVDLMRVLTVYEPTNLLDVIFRGQKPQFIEHEKVYSLIQVQEFTNRTYSEDGKEVTCNRYVTFQEKNAEEGTKEYQVLNPGLFGSWYLGTHLPQPKLTWMTIGQVMYNLQEQLVLNIYYQGFHYQFVKDEASCHALLKMITDEQKRKDMFYDNFMGLGNPDTMENWVRLGLEGHDFGPAGQLLKDYFDLNQELVNDIRKAISQQIKAINVSAMANSYKCNPYGQEPDQKKYKYDCTGKYFTALQWQSSGISANPPPGLGILPTDSVNFTNNTLHDYIEIAYYYKGGEFDTDYGEITFDLDWAYQFLNRNYDYPNGDYLKDQNILQHKGNVEFIYEIGAKFDKSKNLEDLKPIQERFQMKSLEQAHVVYRWVQQMGVNFSYRRNLGGKLEHGGIGMFASESIYYHFRNVSEYLLPYLISSEMIYKQKWKDCKTMFKQSIGNIDEKQAESICKSMGYQLNINHFMTIQQLCIFGVYGSQLQEFGKNHSLSQNQIFEICSDKGSTDQSFQDVIQIVHTELKEKYKCQFTHCSKQELAIKQFARCEITLNPPPSLIKQKSIHYWNKKQFPRPFEYGYFITEFKDIFTKEPPQMTDFQAKKLLHFKGIFNPLAVTSAFIYEKNHPEFYLKFIDIYQVREYEHLTQYLRFAAIQGVMGGMSTTKTPKELFFGYSESLGEELKNSDPAGNGDPATNSWVMMGDPNMTIADSYNYPQVLYTGKDNLTMTRYIKSMNKYDYAIYNYSYFDGNKTVTKWDNPWNEKEYITSSTDGITFKPYLKQEDVIRLYVPQIYRVLEMKSISDGPKIYGLDTIHFELDLDNLNINQKYNNQWNGTINMEKPFNAPAVVSLPHFYKSNSNLSDLITIKNKDGHVINASDYDKIYANIEKYSGAPLQAVIQLMISMKIQKDELFINVKEDMVLPLITLYNSGNFTEKGVKANFGELKTGLSTINWGWYLIMSVGIIMILGAILIVVIAKYKKQKVDSVYSEQ</sequence>
<evidence type="ECO:0000256" key="6">
    <source>
        <dbReference type="ARBA" id="ARBA00023180"/>
    </source>
</evidence>
<evidence type="ECO:0000313" key="9">
    <source>
        <dbReference type="Proteomes" id="UP000689195"/>
    </source>
</evidence>
<dbReference type="GO" id="GO:0005737">
    <property type="term" value="C:cytoplasm"/>
    <property type="evidence" value="ECO:0007669"/>
    <property type="project" value="TreeGrafter"/>
</dbReference>
<keyword evidence="3 7" id="KW-0812">Transmembrane</keyword>
<comment type="subcellular location">
    <subcellularLocation>
        <location evidence="1">Membrane</location>
    </subcellularLocation>
</comment>
<dbReference type="GO" id="GO:0005044">
    <property type="term" value="F:scavenger receptor activity"/>
    <property type="evidence" value="ECO:0007669"/>
    <property type="project" value="TreeGrafter"/>
</dbReference>
<dbReference type="OrthoDB" id="195015at2759"/>
<evidence type="ECO:0000256" key="3">
    <source>
        <dbReference type="ARBA" id="ARBA00022692"/>
    </source>
</evidence>
<dbReference type="PANTHER" id="PTHR11923:SF51">
    <property type="entry name" value="LYSOSOME MEMBRANE PROTEIN 2"/>
    <property type="match status" value="1"/>
</dbReference>
<comment type="similarity">
    <text evidence="2">Belongs to the CD36 family.</text>
</comment>
<evidence type="ECO:0000256" key="2">
    <source>
        <dbReference type="ARBA" id="ARBA00010532"/>
    </source>
</evidence>
<evidence type="ECO:0000256" key="4">
    <source>
        <dbReference type="ARBA" id="ARBA00022989"/>
    </source>
</evidence>
<evidence type="ECO:0000256" key="7">
    <source>
        <dbReference type="SAM" id="Phobius"/>
    </source>
</evidence>
<dbReference type="Pfam" id="PF01130">
    <property type="entry name" value="CD36"/>
    <property type="match status" value="1"/>
</dbReference>
<dbReference type="InterPro" id="IPR002159">
    <property type="entry name" value="CD36_fam"/>
</dbReference>
<dbReference type="EMBL" id="CAJJDO010000143">
    <property type="protein sequence ID" value="CAD8206286.1"/>
    <property type="molecule type" value="Genomic_DNA"/>
</dbReference>
<keyword evidence="9" id="KW-1185">Reference proteome</keyword>
<accession>A0A8S1XXZ9</accession>
<comment type="caution">
    <text evidence="8">The sequence shown here is derived from an EMBL/GenBank/DDBJ whole genome shotgun (WGS) entry which is preliminary data.</text>
</comment>
<dbReference type="AlphaFoldDB" id="A0A8S1XXZ9"/>
<dbReference type="Proteomes" id="UP000689195">
    <property type="component" value="Unassembled WGS sequence"/>
</dbReference>
<proteinExistence type="inferred from homology"/>